<dbReference type="InterPro" id="IPR042094">
    <property type="entry name" value="T2SS_GspF_sf"/>
</dbReference>
<feature type="transmembrane region" description="Helical" evidence="7">
    <location>
        <begin position="294"/>
        <end position="319"/>
    </location>
</feature>
<evidence type="ECO:0000313" key="10">
    <source>
        <dbReference type="Proteomes" id="UP000516160"/>
    </source>
</evidence>
<protein>
    <submittedName>
        <fullName evidence="9">Type II secretion system F family protein</fullName>
    </submittedName>
</protein>
<evidence type="ECO:0000259" key="8">
    <source>
        <dbReference type="Pfam" id="PF00482"/>
    </source>
</evidence>
<dbReference type="InterPro" id="IPR018076">
    <property type="entry name" value="T2SS_GspF_dom"/>
</dbReference>
<keyword evidence="5 7" id="KW-1133">Transmembrane helix</keyword>
<organism evidence="9 10">
    <name type="scientific">Alkalicella caledoniensis</name>
    <dbReference type="NCBI Taxonomy" id="2731377"/>
    <lineage>
        <taxon>Bacteria</taxon>
        <taxon>Bacillati</taxon>
        <taxon>Bacillota</taxon>
        <taxon>Clostridia</taxon>
        <taxon>Eubacteriales</taxon>
        <taxon>Proteinivoracaceae</taxon>
        <taxon>Alkalicella</taxon>
    </lineage>
</organism>
<dbReference type="GO" id="GO:0005886">
    <property type="term" value="C:plasma membrane"/>
    <property type="evidence" value="ECO:0007669"/>
    <property type="project" value="UniProtKB-SubCell"/>
</dbReference>
<keyword evidence="3" id="KW-1003">Cell membrane</keyword>
<dbReference type="PRINTS" id="PR00812">
    <property type="entry name" value="BCTERIALGSPF"/>
</dbReference>
<dbReference type="PANTHER" id="PTHR30012">
    <property type="entry name" value="GENERAL SECRETION PATHWAY PROTEIN"/>
    <property type="match status" value="1"/>
</dbReference>
<evidence type="ECO:0000313" key="9">
    <source>
        <dbReference type="EMBL" id="QNO16093.1"/>
    </source>
</evidence>
<evidence type="ECO:0000256" key="3">
    <source>
        <dbReference type="ARBA" id="ARBA00022475"/>
    </source>
</evidence>
<feature type="domain" description="Type II secretion system protein GspF" evidence="8">
    <location>
        <begin position="12"/>
        <end position="129"/>
    </location>
</feature>
<keyword evidence="4 7" id="KW-0812">Transmembrane</keyword>
<dbReference type="Pfam" id="PF00482">
    <property type="entry name" value="T2SSF"/>
    <property type="match status" value="2"/>
</dbReference>
<dbReference type="RefSeq" id="WP_213166489.1">
    <property type="nucleotide sequence ID" value="NZ_CP058559.1"/>
</dbReference>
<dbReference type="Gene3D" id="1.20.81.30">
    <property type="entry name" value="Type II secretion system (T2SS), domain F"/>
    <property type="match status" value="2"/>
</dbReference>
<dbReference type="KEGG" id="acae:HYG86_15620"/>
<evidence type="ECO:0000256" key="2">
    <source>
        <dbReference type="ARBA" id="ARBA00005745"/>
    </source>
</evidence>
<name>A0A7G9WBN1_ALKCA</name>
<evidence type="ECO:0000256" key="1">
    <source>
        <dbReference type="ARBA" id="ARBA00004651"/>
    </source>
</evidence>
<reference evidence="9 10" key="1">
    <citation type="submission" date="2020-07" db="EMBL/GenBank/DDBJ databases">
        <title>Alkalicella. sp. LB2 genome.</title>
        <authorList>
            <person name="Postec A."/>
            <person name="Quemeneur M."/>
        </authorList>
    </citation>
    <scope>NUCLEOTIDE SEQUENCE [LARGE SCALE GENOMIC DNA]</scope>
    <source>
        <strain evidence="9 10">LB2</strain>
    </source>
</reference>
<sequence length="325" mass="37452">MKDKEMREFLWDLYYLVEANVPIKEAFETMIDTNKKHNEFYIKVVDSLAEGATLADGLKEAGFNNSYYINLIDISEKGSFLKEMLYDICNLLEEQEKIKSLLKSSLIYPAILMIFALITMVFTFTYVIPSVSNIYTVLGVEQNIAVKVILRINILYPVLMGLGLFITHTYFKIKREDYHRIFLVGSLIQNLDKFLYYKMLTNLLHRGIPLYQALEIFSDYPRKQLTKLWATIKEGLYSGMTFNKAVENAGGESPLVINFIKISEQGDDLASGTKRCEVFYQKSLEKKLLYFSKVFEPMVIAVVGITVTTVVLTLLLPLYQLFQNM</sequence>
<dbReference type="EMBL" id="CP058559">
    <property type="protein sequence ID" value="QNO16093.1"/>
    <property type="molecule type" value="Genomic_DNA"/>
</dbReference>
<gene>
    <name evidence="9" type="ORF">HYG86_15620</name>
</gene>
<comment type="subcellular location">
    <subcellularLocation>
        <location evidence="1">Cell membrane</location>
        <topology evidence="1">Multi-pass membrane protein</topology>
    </subcellularLocation>
</comment>
<evidence type="ECO:0000256" key="7">
    <source>
        <dbReference type="SAM" id="Phobius"/>
    </source>
</evidence>
<comment type="similarity">
    <text evidence="2">Belongs to the GSP F family.</text>
</comment>
<dbReference type="PANTHER" id="PTHR30012:SF0">
    <property type="entry name" value="TYPE II SECRETION SYSTEM PROTEIN F-RELATED"/>
    <property type="match status" value="1"/>
</dbReference>
<accession>A0A7G9WBN1</accession>
<proteinExistence type="inferred from homology"/>
<feature type="domain" description="Type II secretion system protein GspF" evidence="8">
    <location>
        <begin position="198"/>
        <end position="317"/>
    </location>
</feature>
<keyword evidence="6 7" id="KW-0472">Membrane</keyword>
<dbReference type="Proteomes" id="UP000516160">
    <property type="component" value="Chromosome"/>
</dbReference>
<feature type="transmembrane region" description="Helical" evidence="7">
    <location>
        <begin position="148"/>
        <end position="171"/>
    </location>
</feature>
<evidence type="ECO:0000256" key="4">
    <source>
        <dbReference type="ARBA" id="ARBA00022692"/>
    </source>
</evidence>
<evidence type="ECO:0000256" key="5">
    <source>
        <dbReference type="ARBA" id="ARBA00022989"/>
    </source>
</evidence>
<keyword evidence="10" id="KW-1185">Reference proteome</keyword>
<feature type="transmembrane region" description="Helical" evidence="7">
    <location>
        <begin position="106"/>
        <end position="128"/>
    </location>
</feature>
<dbReference type="InterPro" id="IPR003004">
    <property type="entry name" value="GspF/PilC"/>
</dbReference>
<dbReference type="AlphaFoldDB" id="A0A7G9WBN1"/>
<evidence type="ECO:0000256" key="6">
    <source>
        <dbReference type="ARBA" id="ARBA00023136"/>
    </source>
</evidence>